<dbReference type="InterPro" id="IPR028098">
    <property type="entry name" value="Glyco_trans_4-like_N"/>
</dbReference>
<evidence type="ECO:0000256" key="1">
    <source>
        <dbReference type="SAM" id="MobiDB-lite"/>
    </source>
</evidence>
<dbReference type="RefSeq" id="WP_217807242.1">
    <property type="nucleotide sequence ID" value="NZ_FXAM01000001.1"/>
</dbReference>
<dbReference type="STRING" id="1760988.SAMN02949497_0629"/>
<protein>
    <submittedName>
        <fullName evidence="4">Uncharacterized protein</fullName>
    </submittedName>
</protein>
<dbReference type="SUPFAM" id="SSF53756">
    <property type="entry name" value="UDP-Glycosyltransferase/glycogen phosphorylase"/>
    <property type="match status" value="1"/>
</dbReference>
<feature type="domain" description="Glycosyl transferase family 1" evidence="2">
    <location>
        <begin position="226"/>
        <end position="381"/>
    </location>
</feature>
<dbReference type="Gene3D" id="3.40.50.2000">
    <property type="entry name" value="Glycogen Phosphorylase B"/>
    <property type="match status" value="2"/>
</dbReference>
<evidence type="ECO:0000259" key="2">
    <source>
        <dbReference type="Pfam" id="PF00534"/>
    </source>
</evidence>
<feature type="region of interest" description="Disordered" evidence="1">
    <location>
        <begin position="1"/>
        <end position="26"/>
    </location>
</feature>
<evidence type="ECO:0000313" key="5">
    <source>
        <dbReference type="Proteomes" id="UP000192923"/>
    </source>
</evidence>
<dbReference type="Pfam" id="PF00534">
    <property type="entry name" value="Glycos_transf_1"/>
    <property type="match status" value="1"/>
</dbReference>
<dbReference type="InterPro" id="IPR001296">
    <property type="entry name" value="Glyco_trans_1"/>
</dbReference>
<evidence type="ECO:0000259" key="3">
    <source>
        <dbReference type="Pfam" id="PF13439"/>
    </source>
</evidence>
<evidence type="ECO:0000313" key="4">
    <source>
        <dbReference type="EMBL" id="SMF93351.1"/>
    </source>
</evidence>
<dbReference type="PANTHER" id="PTHR45947:SF3">
    <property type="entry name" value="SULFOQUINOVOSYL TRANSFERASE SQD2"/>
    <property type="match status" value="1"/>
</dbReference>
<dbReference type="Proteomes" id="UP000192923">
    <property type="component" value="Unassembled WGS sequence"/>
</dbReference>
<name>A0A1Y6CSE3_9GAMM</name>
<dbReference type="PANTHER" id="PTHR45947">
    <property type="entry name" value="SULFOQUINOVOSYL TRANSFERASE SQD2"/>
    <property type="match status" value="1"/>
</dbReference>
<accession>A0A1Y6CSE3</accession>
<dbReference type="InterPro" id="IPR050194">
    <property type="entry name" value="Glycosyltransferase_grp1"/>
</dbReference>
<gene>
    <name evidence="4" type="ORF">SAMN02949497_0629</name>
</gene>
<organism evidence="4 5">
    <name type="scientific">Methylomagnum ishizawai</name>
    <dbReference type="NCBI Taxonomy" id="1760988"/>
    <lineage>
        <taxon>Bacteria</taxon>
        <taxon>Pseudomonadati</taxon>
        <taxon>Pseudomonadota</taxon>
        <taxon>Gammaproteobacteria</taxon>
        <taxon>Methylococcales</taxon>
        <taxon>Methylococcaceae</taxon>
        <taxon>Methylomagnum</taxon>
    </lineage>
</organism>
<dbReference type="Pfam" id="PF13439">
    <property type="entry name" value="Glyco_transf_4"/>
    <property type="match status" value="1"/>
</dbReference>
<sequence>MQNLSGSPRRLQLQAPSPDSPSLPHAATGPLRVAVVHEWLVSRAGSEKVLEQILKVYPQADLFALVDFLDEGERAFLEGRQARTSFIQRLPRARTCYRHYLPLMPLAVEQFDVSDYDLVISSSHAVAKGVITGPDQIHISYVHTPIRYAWDLQHQYLRESRLETGWKSWAARACLHYLRLWDTRTAHGVDGFIANSAYVARRIRKVYGRTASVVYPPVDTGTFQLRRDKENFYLAAGRYVAYKRMPLIAEAFAAMPDKRLVMIGEGAELDRVRFLARRAANIEVLGYQPGAVLADTMARAKALVFAAEEDFGITPVEAQACGTPVIAYGAGGVLESVVADPDPERGTGWFFPRQTAASLCQAVREFESMGGFRPEVCRANAERFSQENFRQALADAVGQVLARQSDHPLLARLGLCP</sequence>
<feature type="domain" description="Glycosyltransferase subfamily 4-like N-terminal" evidence="3">
    <location>
        <begin position="82"/>
        <end position="220"/>
    </location>
</feature>
<dbReference type="AlphaFoldDB" id="A0A1Y6CSE3"/>
<dbReference type="EMBL" id="FXAM01000001">
    <property type="protein sequence ID" value="SMF93351.1"/>
    <property type="molecule type" value="Genomic_DNA"/>
</dbReference>
<reference evidence="4 5" key="1">
    <citation type="submission" date="2016-12" db="EMBL/GenBank/DDBJ databases">
        <authorList>
            <person name="Song W.-J."/>
            <person name="Kurnit D.M."/>
        </authorList>
    </citation>
    <scope>NUCLEOTIDE SEQUENCE [LARGE SCALE GENOMIC DNA]</scope>
    <source>
        <strain evidence="4 5">175</strain>
    </source>
</reference>
<keyword evidence="5" id="KW-1185">Reference proteome</keyword>
<dbReference type="GO" id="GO:0016757">
    <property type="term" value="F:glycosyltransferase activity"/>
    <property type="evidence" value="ECO:0007669"/>
    <property type="project" value="InterPro"/>
</dbReference>
<proteinExistence type="predicted"/>
<dbReference type="CDD" id="cd03804">
    <property type="entry name" value="GT4_WbaZ-like"/>
    <property type="match status" value="1"/>
</dbReference>